<dbReference type="InterPro" id="IPR000794">
    <property type="entry name" value="Beta-ketoacyl_synthase"/>
</dbReference>
<comment type="subunit">
    <text evidence="3">Homodimer.</text>
</comment>
<comment type="similarity">
    <text evidence="2 13">Belongs to the thiolase-like superfamily. Beta-ketoacyl-ACP synthases family.</text>
</comment>
<protein>
    <recommendedName>
        <fullName evidence="8">3-oxoacyl-[acyl-carrier-protein] synthase 1</fullName>
        <ecNumber evidence="4">2.3.1.41</ecNumber>
    </recommendedName>
    <alternativeName>
        <fullName evidence="9">3-oxoacyl-[acyl-carrier-protein] synthase I</fullName>
    </alternativeName>
    <alternativeName>
        <fullName evidence="10">Beta-ketoacyl-ACP synthase I</fullName>
    </alternativeName>
</protein>
<evidence type="ECO:0000313" key="15">
    <source>
        <dbReference type="EMBL" id="SEA27134.1"/>
    </source>
</evidence>
<dbReference type="InterPro" id="IPR016039">
    <property type="entry name" value="Thiolase-like"/>
</dbReference>
<comment type="catalytic activity">
    <reaction evidence="12">
        <text>a fatty acyl-[ACP] + malonyl-[ACP] + H(+) = a 3-oxoacyl-[ACP] + holo-[ACP] + CO2</text>
        <dbReference type="Rhea" id="RHEA:22836"/>
        <dbReference type="Rhea" id="RHEA-COMP:9623"/>
        <dbReference type="Rhea" id="RHEA-COMP:9685"/>
        <dbReference type="Rhea" id="RHEA-COMP:9916"/>
        <dbReference type="Rhea" id="RHEA-COMP:14125"/>
        <dbReference type="ChEBI" id="CHEBI:15378"/>
        <dbReference type="ChEBI" id="CHEBI:16526"/>
        <dbReference type="ChEBI" id="CHEBI:64479"/>
        <dbReference type="ChEBI" id="CHEBI:78449"/>
        <dbReference type="ChEBI" id="CHEBI:78776"/>
        <dbReference type="ChEBI" id="CHEBI:138651"/>
        <dbReference type="EC" id="2.3.1.41"/>
    </reaction>
    <physiologicalReaction direction="left-to-right" evidence="12">
        <dbReference type="Rhea" id="RHEA:22837"/>
    </physiologicalReaction>
</comment>
<comment type="catalytic activity">
    <reaction evidence="11">
        <text>(3Z)-decenoyl-[ACP] + malonyl-[ACP] + H(+) = 3-oxo-(5Z)-dodecenoyl-[ACP] + holo-[ACP] + CO2</text>
        <dbReference type="Rhea" id="RHEA:54940"/>
        <dbReference type="Rhea" id="RHEA-COMP:9623"/>
        <dbReference type="Rhea" id="RHEA-COMP:9685"/>
        <dbReference type="Rhea" id="RHEA-COMP:9927"/>
        <dbReference type="Rhea" id="RHEA-COMP:14042"/>
        <dbReference type="ChEBI" id="CHEBI:15378"/>
        <dbReference type="ChEBI" id="CHEBI:16526"/>
        <dbReference type="ChEBI" id="CHEBI:64479"/>
        <dbReference type="ChEBI" id="CHEBI:78449"/>
        <dbReference type="ChEBI" id="CHEBI:78798"/>
        <dbReference type="ChEBI" id="CHEBI:138410"/>
    </reaction>
    <physiologicalReaction direction="left-to-right" evidence="11">
        <dbReference type="Rhea" id="RHEA:54941"/>
    </physiologicalReaction>
</comment>
<proteinExistence type="inferred from homology"/>
<dbReference type="Proteomes" id="UP000199041">
    <property type="component" value="Unassembled WGS sequence"/>
</dbReference>
<evidence type="ECO:0000256" key="9">
    <source>
        <dbReference type="ARBA" id="ARBA00041620"/>
    </source>
</evidence>
<sequence length="427" mass="45138">MNDRIVITGLGVLSPNGIGVKKFTSAIRKGKSGIKFYPELREHAFRCQIGGVPALSEKDRLAFLEKHQIQEVFSTGITYGCIAAAQAWKDSGLAFPKASDGADYTSGCIFGTGSNGIEATHYGIALRESGQDTRKGNPRALPQAINSAVSAYIAKILGLGNQVTSNASACNTGTEAILMAFEKIRSGAATRMLVGSSESNSPYVWGPFDSMFATAHGFNDRPQKASRPMDKDAAGFVPSSGAGALVLENLSTAQKRGARIYAEILGGHINSGGQRGKGTMTIGNVNGMVRCIRNGLKSCGVLPGQIDLISGHLSSTIGDITEINAWVKALNRKGTDFPYINSMKSMIGHCLSASGSIESVAAVLQLYHGFIHPSINADELHPEIGQLIAHDCVPPKAIMDIALDIVCKISFGFGDVNSCLVLKKFKA</sequence>
<dbReference type="CDD" id="cd00834">
    <property type="entry name" value="KAS_I_II"/>
    <property type="match status" value="1"/>
</dbReference>
<evidence type="ECO:0000256" key="4">
    <source>
        <dbReference type="ARBA" id="ARBA00013191"/>
    </source>
</evidence>
<evidence type="ECO:0000256" key="12">
    <source>
        <dbReference type="ARBA" id="ARBA00048506"/>
    </source>
</evidence>
<dbReference type="Pfam" id="PF02801">
    <property type="entry name" value="Ketoacyl-synt_C"/>
    <property type="match status" value="1"/>
</dbReference>
<evidence type="ECO:0000256" key="3">
    <source>
        <dbReference type="ARBA" id="ARBA00011738"/>
    </source>
</evidence>
<dbReference type="RefSeq" id="WP_091398249.1">
    <property type="nucleotide sequence ID" value="NZ_FNQY01000012.1"/>
</dbReference>
<dbReference type="InterPro" id="IPR014030">
    <property type="entry name" value="Ketoacyl_synth_N"/>
</dbReference>
<comment type="subcellular location">
    <subcellularLocation>
        <location evidence="1">Cytoplasm</location>
    </subcellularLocation>
</comment>
<evidence type="ECO:0000313" key="16">
    <source>
        <dbReference type="Proteomes" id="UP000199041"/>
    </source>
</evidence>
<dbReference type="SMART" id="SM00825">
    <property type="entry name" value="PKS_KS"/>
    <property type="match status" value="1"/>
</dbReference>
<evidence type="ECO:0000256" key="5">
    <source>
        <dbReference type="ARBA" id="ARBA00022490"/>
    </source>
</evidence>
<dbReference type="PANTHER" id="PTHR11712:SF306">
    <property type="entry name" value="3-OXOACYL-[ACYL-CARRIER-PROTEIN] SYNTHASE 1"/>
    <property type="match status" value="1"/>
</dbReference>
<dbReference type="AlphaFoldDB" id="A0A1H3ZV22"/>
<dbReference type="PROSITE" id="PS52004">
    <property type="entry name" value="KS3_2"/>
    <property type="match status" value="1"/>
</dbReference>
<dbReference type="Pfam" id="PF00109">
    <property type="entry name" value="ketoacyl-synt"/>
    <property type="match status" value="1"/>
</dbReference>
<evidence type="ECO:0000256" key="1">
    <source>
        <dbReference type="ARBA" id="ARBA00004496"/>
    </source>
</evidence>
<dbReference type="GO" id="GO:0004315">
    <property type="term" value="F:3-oxoacyl-[acyl-carrier-protein] synthase activity"/>
    <property type="evidence" value="ECO:0007669"/>
    <property type="project" value="UniProtKB-EC"/>
</dbReference>
<evidence type="ECO:0000256" key="7">
    <source>
        <dbReference type="ARBA" id="ARBA00023315"/>
    </source>
</evidence>
<dbReference type="GO" id="GO:0006633">
    <property type="term" value="P:fatty acid biosynthetic process"/>
    <property type="evidence" value="ECO:0007669"/>
    <property type="project" value="TreeGrafter"/>
</dbReference>
<dbReference type="Gene3D" id="3.40.47.10">
    <property type="match status" value="1"/>
</dbReference>
<dbReference type="SUPFAM" id="SSF53901">
    <property type="entry name" value="Thiolase-like"/>
    <property type="match status" value="2"/>
</dbReference>
<evidence type="ECO:0000259" key="14">
    <source>
        <dbReference type="PROSITE" id="PS52004"/>
    </source>
</evidence>
<dbReference type="EC" id="2.3.1.41" evidence="4"/>
<dbReference type="InterPro" id="IPR020841">
    <property type="entry name" value="PKS_Beta-ketoAc_synthase_dom"/>
</dbReference>
<evidence type="ECO:0000256" key="13">
    <source>
        <dbReference type="RuleBase" id="RU003694"/>
    </source>
</evidence>
<evidence type="ECO:0000256" key="6">
    <source>
        <dbReference type="ARBA" id="ARBA00022679"/>
    </source>
</evidence>
<dbReference type="EMBL" id="FNQY01000012">
    <property type="protein sequence ID" value="SEA27134.1"/>
    <property type="molecule type" value="Genomic_DNA"/>
</dbReference>
<evidence type="ECO:0000256" key="8">
    <source>
        <dbReference type="ARBA" id="ARBA00039450"/>
    </source>
</evidence>
<keyword evidence="7" id="KW-0012">Acyltransferase</keyword>
<dbReference type="OrthoDB" id="9808669at2"/>
<dbReference type="InterPro" id="IPR014031">
    <property type="entry name" value="Ketoacyl_synth_C"/>
</dbReference>
<dbReference type="PANTHER" id="PTHR11712">
    <property type="entry name" value="POLYKETIDE SYNTHASE-RELATED"/>
    <property type="match status" value="1"/>
</dbReference>
<keyword evidence="5" id="KW-0963">Cytoplasm</keyword>
<organism evidence="15 16">
    <name type="scientific">Arachidicoccus rhizosphaerae</name>
    <dbReference type="NCBI Taxonomy" id="551991"/>
    <lineage>
        <taxon>Bacteria</taxon>
        <taxon>Pseudomonadati</taxon>
        <taxon>Bacteroidota</taxon>
        <taxon>Chitinophagia</taxon>
        <taxon>Chitinophagales</taxon>
        <taxon>Chitinophagaceae</taxon>
        <taxon>Arachidicoccus</taxon>
    </lineage>
</organism>
<evidence type="ECO:0000256" key="11">
    <source>
        <dbReference type="ARBA" id="ARBA00048121"/>
    </source>
</evidence>
<dbReference type="GO" id="GO:0005829">
    <property type="term" value="C:cytosol"/>
    <property type="evidence" value="ECO:0007669"/>
    <property type="project" value="TreeGrafter"/>
</dbReference>
<keyword evidence="6 13" id="KW-0808">Transferase</keyword>
<name>A0A1H3ZV22_9BACT</name>
<keyword evidence="16" id="KW-1185">Reference proteome</keyword>
<evidence type="ECO:0000256" key="2">
    <source>
        <dbReference type="ARBA" id="ARBA00008467"/>
    </source>
</evidence>
<evidence type="ECO:0000256" key="10">
    <source>
        <dbReference type="ARBA" id="ARBA00042143"/>
    </source>
</evidence>
<accession>A0A1H3ZV22</accession>
<feature type="domain" description="Ketosynthase family 3 (KS3)" evidence="14">
    <location>
        <begin position="2"/>
        <end position="424"/>
    </location>
</feature>
<gene>
    <name evidence="15" type="ORF">SAMN05192529_11234</name>
</gene>
<reference evidence="15 16" key="1">
    <citation type="submission" date="2016-10" db="EMBL/GenBank/DDBJ databases">
        <authorList>
            <person name="de Groot N.N."/>
        </authorList>
    </citation>
    <scope>NUCLEOTIDE SEQUENCE [LARGE SCALE GENOMIC DNA]</scope>
    <source>
        <strain evidence="15 16">Vu-144</strain>
    </source>
</reference>
<dbReference type="STRING" id="551991.SAMN05192529_11234"/>